<keyword evidence="2" id="KW-0489">Methyltransferase</keyword>
<feature type="non-terminal residue" evidence="10">
    <location>
        <position position="1"/>
    </location>
</feature>
<protein>
    <recommendedName>
        <fullName evidence="1">mRNA (guanine-N(7))-methyltransferase</fullName>
        <ecNumber evidence="1">2.1.1.56</ecNumber>
    </recommendedName>
</protein>
<dbReference type="SUPFAM" id="SSF53335">
    <property type="entry name" value="S-adenosyl-L-methionine-dependent methyltransferases"/>
    <property type="match status" value="1"/>
</dbReference>
<keyword evidence="3" id="KW-0808">Transferase</keyword>
<dbReference type="InterPro" id="IPR029063">
    <property type="entry name" value="SAM-dependent_MTases_sf"/>
</dbReference>
<keyword evidence="6" id="KW-0506">mRNA capping</keyword>
<dbReference type="GO" id="GO:0003723">
    <property type="term" value="F:RNA binding"/>
    <property type="evidence" value="ECO:0007669"/>
    <property type="project" value="UniProtKB-KW"/>
</dbReference>
<dbReference type="EMBL" id="JBEHCU010012708">
    <property type="protein sequence ID" value="KAL1375174.1"/>
    <property type="molecule type" value="Genomic_DNA"/>
</dbReference>
<feature type="domain" description="MRNA cap 0 methyltransferase" evidence="9">
    <location>
        <begin position="1"/>
        <end position="180"/>
    </location>
</feature>
<dbReference type="InterPro" id="IPR039753">
    <property type="entry name" value="RG7MT1"/>
</dbReference>
<evidence type="ECO:0000313" key="11">
    <source>
        <dbReference type="Proteomes" id="UP001562425"/>
    </source>
</evidence>
<organism evidence="10 11">
    <name type="scientific">Culex pipiens pipiens</name>
    <name type="common">Northern house mosquito</name>
    <dbReference type="NCBI Taxonomy" id="38569"/>
    <lineage>
        <taxon>Eukaryota</taxon>
        <taxon>Metazoa</taxon>
        <taxon>Ecdysozoa</taxon>
        <taxon>Arthropoda</taxon>
        <taxon>Hexapoda</taxon>
        <taxon>Insecta</taxon>
        <taxon>Pterygota</taxon>
        <taxon>Neoptera</taxon>
        <taxon>Endopterygota</taxon>
        <taxon>Diptera</taxon>
        <taxon>Nematocera</taxon>
        <taxon>Culicoidea</taxon>
        <taxon>Culicidae</taxon>
        <taxon>Culicinae</taxon>
        <taxon>Culicini</taxon>
        <taxon>Culex</taxon>
        <taxon>Culex</taxon>
    </lineage>
</organism>
<dbReference type="PANTHER" id="PTHR12189:SF2">
    <property type="entry name" value="MRNA CAP GUANINE-N7 METHYLTRANSFERASE"/>
    <property type="match status" value="1"/>
</dbReference>
<gene>
    <name evidence="10" type="ORF">pipiens_017643</name>
</gene>
<proteinExistence type="predicted"/>
<evidence type="ECO:0000256" key="8">
    <source>
        <dbReference type="SAM" id="MobiDB-lite"/>
    </source>
</evidence>
<name>A0ABD1CGQ3_CULPP</name>
<evidence type="ECO:0000259" key="9">
    <source>
        <dbReference type="PROSITE" id="PS51562"/>
    </source>
</evidence>
<dbReference type="InterPro" id="IPR004971">
    <property type="entry name" value="mRNA_G-N7_MeTrfase_dom"/>
</dbReference>
<evidence type="ECO:0000256" key="1">
    <source>
        <dbReference type="ARBA" id="ARBA00011926"/>
    </source>
</evidence>
<keyword evidence="6" id="KW-0507">mRNA processing</keyword>
<evidence type="ECO:0000313" key="10">
    <source>
        <dbReference type="EMBL" id="KAL1375174.1"/>
    </source>
</evidence>
<dbReference type="PANTHER" id="PTHR12189">
    <property type="entry name" value="MRNA GUANINE-7- METHYLTRANSFERASE"/>
    <property type="match status" value="1"/>
</dbReference>
<keyword evidence="4" id="KW-0949">S-adenosyl-L-methionine</keyword>
<dbReference type="Pfam" id="PF03291">
    <property type="entry name" value="mRNA_G-N7_MeTrfase"/>
    <property type="match status" value="1"/>
</dbReference>
<feature type="region of interest" description="Disordered" evidence="8">
    <location>
        <begin position="122"/>
        <end position="151"/>
    </location>
</feature>
<keyword evidence="5" id="KW-0694">RNA-binding</keyword>
<reference evidence="10 11" key="1">
    <citation type="submission" date="2024-05" db="EMBL/GenBank/DDBJ databases">
        <title>Culex pipiens pipiens assembly and annotation.</title>
        <authorList>
            <person name="Alout H."/>
            <person name="Durand T."/>
        </authorList>
    </citation>
    <scope>NUCLEOTIDE SEQUENCE [LARGE SCALE GENOMIC DNA]</scope>
    <source>
        <strain evidence="10">HA-2024</strain>
        <tissue evidence="10">Whole body</tissue>
    </source>
</reference>
<evidence type="ECO:0000256" key="5">
    <source>
        <dbReference type="ARBA" id="ARBA00022884"/>
    </source>
</evidence>
<evidence type="ECO:0000256" key="4">
    <source>
        <dbReference type="ARBA" id="ARBA00022691"/>
    </source>
</evidence>
<keyword evidence="11" id="KW-1185">Reference proteome</keyword>
<dbReference type="PROSITE" id="PS51562">
    <property type="entry name" value="RNA_CAP0_MT"/>
    <property type="match status" value="1"/>
</dbReference>
<accession>A0ABD1CGQ3</accession>
<dbReference type="AlphaFoldDB" id="A0ABD1CGQ3"/>
<dbReference type="Gene3D" id="3.40.50.150">
    <property type="entry name" value="Vaccinia Virus protein VP39"/>
    <property type="match status" value="1"/>
</dbReference>
<evidence type="ECO:0000256" key="2">
    <source>
        <dbReference type="ARBA" id="ARBA00022603"/>
    </source>
</evidence>
<sequence>AEFMLKNAAECLREGGYFIGTIPDANEIMKRQRAAGSDTFGHDVYKITFLCDTEQPPLFGAKYNFQLDGVVDCKKFFVQFPTLIKLALEHGLRLVEKQRFDEFYSESGRSLIEKIQALETFPGQSRDKREQQQNVGEYSHAQGHLDQKRASGSRFQKVGTLSKSEWEASTLYMFFAFQKMKTNWDKNGKPSRAVQSDQAGFESYQKNYVAFVKTLKIDADENERRACAGTKYGINDATMLGLREEDKTIPLKNLTIETAICWKALLEFIQHTESDELDAYRRDFADTPTLCNYIRQLVYDPSKTTDKLQKMYFQSMMQKLLEIAASYDLGDEVSRENLKKVLAEMLACGDLGEGNVKTIMVIFERLVGDVEERFRFCVDLINGILEPSRADVSNTSRSLVDEYLEKNPDKSLQMKISSLRLNIMDLKEQEMDKVNKKD</sequence>
<evidence type="ECO:0000256" key="6">
    <source>
        <dbReference type="ARBA" id="ARBA00023042"/>
    </source>
</evidence>
<dbReference type="Proteomes" id="UP001562425">
    <property type="component" value="Unassembled WGS sequence"/>
</dbReference>
<comment type="catalytic activity">
    <reaction evidence="7">
        <text>a 5'-end (5'-triphosphoguanosine)-ribonucleoside in mRNA + S-adenosyl-L-methionine = a 5'-end (N(7)-methyl 5'-triphosphoguanosine)-ribonucleoside in mRNA + S-adenosyl-L-homocysteine</text>
        <dbReference type="Rhea" id="RHEA:67008"/>
        <dbReference type="Rhea" id="RHEA-COMP:17166"/>
        <dbReference type="Rhea" id="RHEA-COMP:17167"/>
        <dbReference type="ChEBI" id="CHEBI:57856"/>
        <dbReference type="ChEBI" id="CHEBI:59789"/>
        <dbReference type="ChEBI" id="CHEBI:156461"/>
        <dbReference type="ChEBI" id="CHEBI:167617"/>
        <dbReference type="EC" id="2.1.1.56"/>
    </reaction>
</comment>
<evidence type="ECO:0000256" key="3">
    <source>
        <dbReference type="ARBA" id="ARBA00022679"/>
    </source>
</evidence>
<dbReference type="EC" id="2.1.1.56" evidence="1"/>
<dbReference type="GO" id="GO:0004482">
    <property type="term" value="F:mRNA 5'-cap (guanine-N7-)-methyltransferase activity"/>
    <property type="evidence" value="ECO:0007669"/>
    <property type="project" value="UniProtKB-EC"/>
</dbReference>
<evidence type="ECO:0000256" key="7">
    <source>
        <dbReference type="ARBA" id="ARBA00044712"/>
    </source>
</evidence>
<comment type="caution">
    <text evidence="10">The sequence shown here is derived from an EMBL/GenBank/DDBJ whole genome shotgun (WGS) entry which is preliminary data.</text>
</comment>